<dbReference type="AlphaFoldDB" id="A0A183JIZ2"/>
<dbReference type="FunFam" id="3.30.720.90:FF:000001">
    <property type="entry name" value="60S ribosomal protein L38"/>
    <property type="match status" value="1"/>
</dbReference>
<dbReference type="Pfam" id="PF01781">
    <property type="entry name" value="Ribosomal_L38e"/>
    <property type="match status" value="1"/>
</dbReference>
<gene>
    <name evidence="7" type="ORF">SCUD_LOCUS2667</name>
</gene>
<comment type="similarity">
    <text evidence="1 6">Belongs to the eukaryotic ribosomal protein eL38 family.</text>
</comment>
<dbReference type="STRING" id="6186.A0A183JIZ2"/>
<reference evidence="7 8" key="2">
    <citation type="submission" date="2018-11" db="EMBL/GenBank/DDBJ databases">
        <authorList>
            <consortium name="Pathogen Informatics"/>
        </authorList>
    </citation>
    <scope>NUCLEOTIDE SEQUENCE [LARGE SCALE GENOMIC DNA]</scope>
    <source>
        <strain evidence="7">Dakar</strain>
        <strain evidence="8">Dakar, Senegal</strain>
    </source>
</reference>
<evidence type="ECO:0000256" key="4">
    <source>
        <dbReference type="ARBA" id="ARBA00035235"/>
    </source>
</evidence>
<dbReference type="PANTHER" id="PTHR10965">
    <property type="entry name" value="60S RIBOSOMAL PROTEIN L38"/>
    <property type="match status" value="1"/>
</dbReference>
<evidence type="ECO:0000256" key="2">
    <source>
        <dbReference type="ARBA" id="ARBA00022980"/>
    </source>
</evidence>
<evidence type="ECO:0000256" key="1">
    <source>
        <dbReference type="ARBA" id="ARBA00007803"/>
    </source>
</evidence>
<dbReference type="PANTHER" id="PTHR10965:SF0">
    <property type="entry name" value="LARGE RIBOSOMAL SUBUNIT PROTEIN EL38"/>
    <property type="match status" value="1"/>
</dbReference>
<dbReference type="WBParaSite" id="SCUD_0000266601-mRNA-1">
    <property type="protein sequence ID" value="SCUD_0000266601-mRNA-1"/>
    <property type="gene ID" value="SCUD_0000266601"/>
</dbReference>
<evidence type="ECO:0000313" key="7">
    <source>
        <dbReference type="EMBL" id="VDO76147.1"/>
    </source>
</evidence>
<organism evidence="9">
    <name type="scientific">Schistosoma curassoni</name>
    <dbReference type="NCBI Taxonomy" id="6186"/>
    <lineage>
        <taxon>Eukaryota</taxon>
        <taxon>Metazoa</taxon>
        <taxon>Spiralia</taxon>
        <taxon>Lophotrochozoa</taxon>
        <taxon>Platyhelminthes</taxon>
        <taxon>Trematoda</taxon>
        <taxon>Digenea</taxon>
        <taxon>Strigeidida</taxon>
        <taxon>Schistosomatoidea</taxon>
        <taxon>Schistosomatidae</taxon>
        <taxon>Schistosoma</taxon>
    </lineage>
</organism>
<dbReference type="InterPro" id="IPR002675">
    <property type="entry name" value="Ribosomal_eL38"/>
</dbReference>
<dbReference type="GO" id="GO:0004519">
    <property type="term" value="F:endonuclease activity"/>
    <property type="evidence" value="ECO:0007669"/>
    <property type="project" value="InterPro"/>
</dbReference>
<dbReference type="Gene3D" id="3.30.720.90">
    <property type="match status" value="1"/>
</dbReference>
<reference evidence="9" key="1">
    <citation type="submission" date="2016-06" db="UniProtKB">
        <authorList>
            <consortium name="WormBaseParasite"/>
        </authorList>
    </citation>
    <scope>IDENTIFICATION</scope>
</reference>
<dbReference type="Pfam" id="PF04031">
    <property type="entry name" value="Las1"/>
    <property type="match status" value="1"/>
</dbReference>
<keyword evidence="2 6" id="KW-0689">Ribosomal protein</keyword>
<evidence type="ECO:0000256" key="6">
    <source>
        <dbReference type="RuleBase" id="RU003445"/>
    </source>
</evidence>
<dbReference type="EMBL" id="UZAK01002684">
    <property type="protein sequence ID" value="VDO76147.1"/>
    <property type="molecule type" value="Genomic_DNA"/>
</dbReference>
<dbReference type="GO" id="GO:0022618">
    <property type="term" value="P:protein-RNA complex assembly"/>
    <property type="evidence" value="ECO:0007669"/>
    <property type="project" value="TreeGrafter"/>
</dbReference>
<evidence type="ECO:0000256" key="3">
    <source>
        <dbReference type="ARBA" id="ARBA00023274"/>
    </source>
</evidence>
<dbReference type="GO" id="GO:0006364">
    <property type="term" value="P:rRNA processing"/>
    <property type="evidence" value="ECO:0007669"/>
    <property type="project" value="InterPro"/>
</dbReference>
<evidence type="ECO:0000313" key="8">
    <source>
        <dbReference type="Proteomes" id="UP000279833"/>
    </source>
</evidence>
<dbReference type="GO" id="GO:0003735">
    <property type="term" value="F:structural constituent of ribosome"/>
    <property type="evidence" value="ECO:0007669"/>
    <property type="project" value="InterPro"/>
</dbReference>
<dbReference type="GO" id="GO:0022625">
    <property type="term" value="C:cytosolic large ribosomal subunit"/>
    <property type="evidence" value="ECO:0007669"/>
    <property type="project" value="TreeGrafter"/>
</dbReference>
<evidence type="ECO:0000313" key="9">
    <source>
        <dbReference type="WBParaSite" id="SCUD_0000266601-mRNA-1"/>
    </source>
</evidence>
<dbReference type="InterPro" id="IPR038464">
    <property type="entry name" value="Ribosomal_eL38_sf"/>
</dbReference>
<accession>A0A183JIZ2</accession>
<dbReference type="InterPro" id="IPR007174">
    <property type="entry name" value="Las1"/>
</dbReference>
<dbReference type="Proteomes" id="UP000279833">
    <property type="component" value="Unassembled WGS sequence"/>
</dbReference>
<dbReference type="GO" id="GO:0006412">
    <property type="term" value="P:translation"/>
    <property type="evidence" value="ECO:0007669"/>
    <property type="project" value="InterPro"/>
</dbReference>
<sequence length="427" mass="49348">MNDDKRIVPWVDDSEFSDVARNVSSCETYKLRLAWETIKIWLCRMPVSKIPRSIICTYELLNAYFENSSQSMALALMRFVSLLSSESQDRERPNFALPILSLARVAGLPSWLADLRNDIAHGIIPSTDTLESAFRWSLKYLSEFWASNVNYNEEQFIELDGLLKCQSLALTKYVENLLQEEKTTQLDVKEVFRNRSTYACFPLIVNTICSYGCAMFVGGSPPCNIVQDQAIKLKPLFSTMLYHKLVGELVLQFILGLRDDHSVDDDIRLEWCIAWIKAIKCRGSEKSILRDYVDGLSLDWRKALNHILKHMCNKYRDLFMELLIIRDPPIPQDKFEVIMSHIDVFCGFDVPNTHELQTQPAMPRQVDNIKEFLHMTQRADAKSVKIKENKDNVKFKIRCSRFLYTLVVVEKEKVGKIKRSLPPSINT</sequence>
<proteinExistence type="inferred from homology"/>
<keyword evidence="8" id="KW-1185">Reference proteome</keyword>
<evidence type="ECO:0000256" key="5">
    <source>
        <dbReference type="ARBA" id="ARBA00035338"/>
    </source>
</evidence>
<protein>
    <recommendedName>
        <fullName evidence="4">Large ribosomal subunit protein eL38</fullName>
    </recommendedName>
    <alternativeName>
        <fullName evidence="5">60S ribosomal protein L38</fullName>
    </alternativeName>
</protein>
<dbReference type="GO" id="GO:0090730">
    <property type="term" value="C:Las1 complex"/>
    <property type="evidence" value="ECO:0007669"/>
    <property type="project" value="InterPro"/>
</dbReference>
<name>A0A183JIZ2_9TREM</name>
<keyword evidence="3 6" id="KW-0687">Ribonucleoprotein</keyword>